<evidence type="ECO:0000256" key="6">
    <source>
        <dbReference type="ARBA" id="ARBA00011998"/>
    </source>
</evidence>
<evidence type="ECO:0000256" key="1">
    <source>
        <dbReference type="ARBA" id="ARBA00000491"/>
    </source>
</evidence>
<dbReference type="NCBIfam" id="TIGR00171">
    <property type="entry name" value="leuD"/>
    <property type="match status" value="1"/>
</dbReference>
<feature type="domain" description="Aconitase A/isopropylmalate dehydratase small subunit swivel" evidence="11">
    <location>
        <begin position="8"/>
        <end position="117"/>
    </location>
</feature>
<evidence type="ECO:0000256" key="9">
    <source>
        <dbReference type="ARBA" id="ARBA00023239"/>
    </source>
</evidence>
<comment type="subunit">
    <text evidence="5">Heterodimer of LeuC and LeuD.</text>
</comment>
<organism evidence="12 13">
    <name type="scientific">OM182 bacterium</name>
    <dbReference type="NCBI Taxonomy" id="2510334"/>
    <lineage>
        <taxon>Bacteria</taxon>
        <taxon>Pseudomonadati</taxon>
        <taxon>Pseudomonadota</taxon>
        <taxon>Gammaproteobacteria</taxon>
        <taxon>OMG group</taxon>
        <taxon>OM182 clade</taxon>
    </lineage>
</organism>
<keyword evidence="7" id="KW-0432">Leucine biosynthesis</keyword>
<dbReference type="GO" id="GO:0009316">
    <property type="term" value="C:3-isopropylmalate dehydratase complex"/>
    <property type="evidence" value="ECO:0007669"/>
    <property type="project" value="InterPro"/>
</dbReference>
<sequence>MSGMTIDKLSGRAVYVEGNDIDTDRIIPARYLTCVTFDELGPALFYDVRFDEQGNSKGHVLDSPEYSTAEILISDNNFGCGSSREHAPQAIMRFGLKAVIAGSFAEIFHGNCTTLGIPCVVMNDSNRSELSDLIMHDPTLDIMIDIVKLHLICANKVFPITMKDSVREAFLNATYDPLDTLLASQNEVKEVAGKLGYL</sequence>
<evidence type="ECO:0000313" key="12">
    <source>
        <dbReference type="EMBL" id="RZO74817.1"/>
    </source>
</evidence>
<dbReference type="InterPro" id="IPR033940">
    <property type="entry name" value="IPMI_Swivel"/>
</dbReference>
<dbReference type="SUPFAM" id="SSF52016">
    <property type="entry name" value="LeuD/IlvD-like"/>
    <property type="match status" value="1"/>
</dbReference>
<protein>
    <recommendedName>
        <fullName evidence="6">3-isopropylmalate dehydratase</fullName>
        <ecNumber evidence="6">4.2.1.33</ecNumber>
    </recommendedName>
</protein>
<dbReference type="GO" id="GO:0003861">
    <property type="term" value="F:3-isopropylmalate dehydratase activity"/>
    <property type="evidence" value="ECO:0007669"/>
    <property type="project" value="UniProtKB-EC"/>
</dbReference>
<reference evidence="12 13" key="1">
    <citation type="submission" date="2019-02" db="EMBL/GenBank/DDBJ databases">
        <title>Prokaryotic population dynamics and viral predation in marine succession experiment using metagenomics: the confinement effect.</title>
        <authorList>
            <person name="Haro-Moreno J.M."/>
            <person name="Rodriguez-Valera F."/>
            <person name="Lopez-Perez M."/>
        </authorList>
    </citation>
    <scope>NUCLEOTIDE SEQUENCE [LARGE SCALE GENOMIC DNA]</scope>
    <source>
        <strain evidence="12">MED-G157</strain>
    </source>
</reference>
<dbReference type="EC" id="4.2.1.33" evidence="6"/>
<dbReference type="InterPro" id="IPR050075">
    <property type="entry name" value="LeuD"/>
</dbReference>
<proteinExistence type="inferred from homology"/>
<dbReference type="Proteomes" id="UP000316199">
    <property type="component" value="Unassembled WGS sequence"/>
</dbReference>
<dbReference type="InterPro" id="IPR004431">
    <property type="entry name" value="3-IsopropMal_deHydase_ssu"/>
</dbReference>
<evidence type="ECO:0000256" key="4">
    <source>
        <dbReference type="ARBA" id="ARBA00009845"/>
    </source>
</evidence>
<evidence type="ECO:0000256" key="8">
    <source>
        <dbReference type="ARBA" id="ARBA00022605"/>
    </source>
</evidence>
<dbReference type="Gene3D" id="3.20.19.10">
    <property type="entry name" value="Aconitase, domain 4"/>
    <property type="match status" value="1"/>
</dbReference>
<evidence type="ECO:0000256" key="3">
    <source>
        <dbReference type="ARBA" id="ARBA00004729"/>
    </source>
</evidence>
<comment type="caution">
    <text evidence="12">The sequence shown here is derived from an EMBL/GenBank/DDBJ whole genome shotgun (WGS) entry which is preliminary data.</text>
</comment>
<gene>
    <name evidence="12" type="primary">leuD</name>
    <name evidence="12" type="ORF">EVA68_08365</name>
</gene>
<comment type="pathway">
    <text evidence="3">Amino-acid biosynthesis; L-leucine biosynthesis; L-leucine from 3-methyl-2-oxobutanoate: step 2/4.</text>
</comment>
<keyword evidence="8" id="KW-0028">Amino-acid biosynthesis</keyword>
<evidence type="ECO:0000256" key="7">
    <source>
        <dbReference type="ARBA" id="ARBA00022430"/>
    </source>
</evidence>
<comment type="function">
    <text evidence="2">Catalyzes the isomerization between 2-isopropylmalate and 3-isopropylmalate, via the formation of 2-isopropylmaleate.</text>
</comment>
<name>A0A520RXC1_9GAMM</name>
<dbReference type="PANTHER" id="PTHR43345">
    <property type="entry name" value="3-ISOPROPYLMALATE DEHYDRATASE SMALL SUBUNIT 2-RELATED-RELATED"/>
    <property type="match status" value="1"/>
</dbReference>
<dbReference type="NCBIfam" id="NF002458">
    <property type="entry name" value="PRK01641.1"/>
    <property type="match status" value="1"/>
</dbReference>
<dbReference type="UniPathway" id="UPA00048">
    <property type="reaction ID" value="UER00071"/>
</dbReference>
<accession>A0A520RXC1</accession>
<evidence type="ECO:0000256" key="10">
    <source>
        <dbReference type="ARBA" id="ARBA00023304"/>
    </source>
</evidence>
<keyword evidence="10" id="KW-0100">Branched-chain amino acid biosynthesis</keyword>
<dbReference type="AlphaFoldDB" id="A0A520RXC1"/>
<dbReference type="InterPro" id="IPR000573">
    <property type="entry name" value="AconitaseA/IPMdHydase_ssu_swvl"/>
</dbReference>
<dbReference type="Pfam" id="PF00694">
    <property type="entry name" value="Aconitase_C"/>
    <property type="match status" value="1"/>
</dbReference>
<evidence type="ECO:0000256" key="5">
    <source>
        <dbReference type="ARBA" id="ARBA00011271"/>
    </source>
</evidence>
<dbReference type="CDD" id="cd01577">
    <property type="entry name" value="IPMI_Swivel"/>
    <property type="match status" value="1"/>
</dbReference>
<dbReference type="EMBL" id="SHAG01000060">
    <property type="protein sequence ID" value="RZO74817.1"/>
    <property type="molecule type" value="Genomic_DNA"/>
</dbReference>
<comment type="catalytic activity">
    <reaction evidence="1">
        <text>(2R,3S)-3-isopropylmalate = (2S)-2-isopropylmalate</text>
        <dbReference type="Rhea" id="RHEA:32287"/>
        <dbReference type="ChEBI" id="CHEBI:1178"/>
        <dbReference type="ChEBI" id="CHEBI:35121"/>
        <dbReference type="EC" id="4.2.1.33"/>
    </reaction>
</comment>
<keyword evidence="9 12" id="KW-0456">Lyase</keyword>
<evidence type="ECO:0000259" key="11">
    <source>
        <dbReference type="Pfam" id="PF00694"/>
    </source>
</evidence>
<dbReference type="GO" id="GO:0009098">
    <property type="term" value="P:L-leucine biosynthetic process"/>
    <property type="evidence" value="ECO:0007669"/>
    <property type="project" value="UniProtKB-UniPathway"/>
</dbReference>
<evidence type="ECO:0000313" key="13">
    <source>
        <dbReference type="Proteomes" id="UP000316199"/>
    </source>
</evidence>
<evidence type="ECO:0000256" key="2">
    <source>
        <dbReference type="ARBA" id="ARBA00002695"/>
    </source>
</evidence>
<dbReference type="PANTHER" id="PTHR43345:SF5">
    <property type="entry name" value="3-ISOPROPYLMALATE DEHYDRATASE SMALL SUBUNIT"/>
    <property type="match status" value="1"/>
</dbReference>
<dbReference type="InterPro" id="IPR015928">
    <property type="entry name" value="Aconitase/3IPM_dehydase_swvl"/>
</dbReference>
<comment type="similarity">
    <text evidence="4">Belongs to the LeuD family. LeuD type 1 subfamily.</text>
</comment>